<keyword evidence="3" id="KW-1185">Reference proteome</keyword>
<dbReference type="EMBL" id="JACHVA010000127">
    <property type="protein sequence ID" value="MBC2603586.1"/>
    <property type="molecule type" value="Genomic_DNA"/>
</dbReference>
<keyword evidence="2" id="KW-0449">Lipoprotein</keyword>
<evidence type="ECO:0000313" key="3">
    <source>
        <dbReference type="Proteomes" id="UP000525652"/>
    </source>
</evidence>
<gene>
    <name evidence="2" type="ORF">H5P30_17530</name>
</gene>
<dbReference type="Pfam" id="PF17131">
    <property type="entry name" value="LolA_like"/>
    <property type="match status" value="1"/>
</dbReference>
<dbReference type="InterPro" id="IPR033399">
    <property type="entry name" value="TP_0789-like"/>
</dbReference>
<name>A0A7X1B0W8_9BACT</name>
<proteinExistence type="predicted"/>
<reference evidence="2 3" key="1">
    <citation type="submission" date="2020-07" db="EMBL/GenBank/DDBJ databases">
        <authorList>
            <person name="Feng X."/>
        </authorList>
    </citation>
    <scope>NUCLEOTIDE SEQUENCE [LARGE SCALE GENOMIC DNA]</scope>
    <source>
        <strain evidence="2 3">JCM14086</strain>
    </source>
</reference>
<accession>A0A7X1B0W8</accession>
<feature type="domain" description="Uncharacterized protein TP-0789" evidence="1">
    <location>
        <begin position="172"/>
        <end position="246"/>
    </location>
</feature>
<protein>
    <submittedName>
        <fullName evidence="2">Outer membrane lipoprotein-sorting protein</fullName>
    </submittedName>
</protein>
<dbReference type="Proteomes" id="UP000525652">
    <property type="component" value="Unassembled WGS sequence"/>
</dbReference>
<comment type="caution">
    <text evidence="2">The sequence shown here is derived from an EMBL/GenBank/DDBJ whole genome shotgun (WGS) entry which is preliminary data.</text>
</comment>
<dbReference type="Gene3D" id="2.50.20.10">
    <property type="entry name" value="Lipoprotein localisation LolA/LolB/LppX"/>
    <property type="match status" value="1"/>
</dbReference>
<evidence type="ECO:0000313" key="2">
    <source>
        <dbReference type="EMBL" id="MBC2603586.1"/>
    </source>
</evidence>
<evidence type="ECO:0000259" key="1">
    <source>
        <dbReference type="Pfam" id="PF17131"/>
    </source>
</evidence>
<organism evidence="2 3">
    <name type="scientific">Puniceicoccus vermicola</name>
    <dbReference type="NCBI Taxonomy" id="388746"/>
    <lineage>
        <taxon>Bacteria</taxon>
        <taxon>Pseudomonadati</taxon>
        <taxon>Verrucomicrobiota</taxon>
        <taxon>Opitutia</taxon>
        <taxon>Puniceicoccales</taxon>
        <taxon>Puniceicoccaceae</taxon>
        <taxon>Puniceicoccus</taxon>
    </lineage>
</organism>
<dbReference type="AlphaFoldDB" id="A0A7X1B0W8"/>
<sequence length="257" mass="29416">MGRTTREVDPLDQSESQQFLQNFRSSRGGLDSIFEGRLIHYPRRGKKVTMPVRIYSGWSGRALKMRIDLDPEGFQPTQRFLFVGGSDPQGWAWTFEGEVISLPPEDLFQPLFPDLDLTAFDLTAPYLDWPNALYDGSERVADSPAHWFRFEPPTSWVPVLQEEGIVAVRVALDARFDAPVRVEYLDSEDNPVRSLEVRSFKKIDDTWIVRRLEGFDERTRNRTELRIDDAEVELELQPQIFLPSSLSIPAGSILSGN</sequence>